<dbReference type="CDD" id="cd05154">
    <property type="entry name" value="ACAD10_11_N-like"/>
    <property type="match status" value="1"/>
</dbReference>
<sequence length="337" mass="35634">MSGGSPDEQPEATALGAFLARTWECDPAGVRVRIAGQSTAGARRRNLVLDVEGGPHPGRYVATVLPTADIAILSMVDEAAVRTLARAHGVPVPEVVAVTDDESIVGGACFVSEFVAGETIPRRVLRLVAEHGVGSRIVTQLGGAFAALHAIDPAEAPAAMAAPAAPVTAALDGVGVAVAGLLRPEPAFSYVLRWLRDHRPAEPAARRIVHADVRTGNVIVDATGLRAILDWETAKVGDPMEDLAWVCTRMWRFGEDHLTVGGLGAVDTLRDAYVAAGGTWDDERFHWWRVLVTMRWGTGLAGQAAMHLDGRFSSVVMAASGRRVAEMAHDALALLDT</sequence>
<proteinExistence type="predicted"/>
<dbReference type="Gene3D" id="3.90.1200.10">
    <property type="match status" value="1"/>
</dbReference>
<dbReference type="InterPro" id="IPR011009">
    <property type="entry name" value="Kinase-like_dom_sf"/>
</dbReference>
<dbReference type="SUPFAM" id="SSF56112">
    <property type="entry name" value="Protein kinase-like (PK-like)"/>
    <property type="match status" value="1"/>
</dbReference>
<gene>
    <name evidence="2" type="ORF">UFOPK1493_03868</name>
</gene>
<evidence type="ECO:0000313" key="2">
    <source>
        <dbReference type="EMBL" id="CAB4593414.1"/>
    </source>
</evidence>
<dbReference type="PANTHER" id="PTHR21310">
    <property type="entry name" value="AMINOGLYCOSIDE PHOSPHOTRANSFERASE-RELATED-RELATED"/>
    <property type="match status" value="1"/>
</dbReference>
<dbReference type="InterPro" id="IPR041726">
    <property type="entry name" value="ACAD10_11_N"/>
</dbReference>
<dbReference type="InterPro" id="IPR051678">
    <property type="entry name" value="AGP_Transferase"/>
</dbReference>
<dbReference type="AlphaFoldDB" id="A0A6J6G2B4"/>
<accession>A0A6J6G2B4</accession>
<dbReference type="InterPro" id="IPR002575">
    <property type="entry name" value="Aminoglycoside_PTrfase"/>
</dbReference>
<organism evidence="2">
    <name type="scientific">freshwater metagenome</name>
    <dbReference type="NCBI Taxonomy" id="449393"/>
    <lineage>
        <taxon>unclassified sequences</taxon>
        <taxon>metagenomes</taxon>
        <taxon>ecological metagenomes</taxon>
    </lineage>
</organism>
<dbReference type="EMBL" id="CAEZSR010000250">
    <property type="protein sequence ID" value="CAB4593414.1"/>
    <property type="molecule type" value="Genomic_DNA"/>
</dbReference>
<dbReference type="PANTHER" id="PTHR21310:SF57">
    <property type="entry name" value="BLR2944 PROTEIN"/>
    <property type="match status" value="1"/>
</dbReference>
<feature type="domain" description="Aminoglycoside phosphotransferase" evidence="1">
    <location>
        <begin position="54"/>
        <end position="285"/>
    </location>
</feature>
<name>A0A6J6G2B4_9ZZZZ</name>
<protein>
    <submittedName>
        <fullName evidence="2">Unannotated protein</fullName>
    </submittedName>
</protein>
<dbReference type="Pfam" id="PF01636">
    <property type="entry name" value="APH"/>
    <property type="match status" value="1"/>
</dbReference>
<dbReference type="Gene3D" id="3.30.200.20">
    <property type="entry name" value="Phosphorylase Kinase, domain 1"/>
    <property type="match status" value="1"/>
</dbReference>
<evidence type="ECO:0000259" key="1">
    <source>
        <dbReference type="Pfam" id="PF01636"/>
    </source>
</evidence>
<reference evidence="2" key="1">
    <citation type="submission" date="2020-05" db="EMBL/GenBank/DDBJ databases">
        <authorList>
            <person name="Chiriac C."/>
            <person name="Salcher M."/>
            <person name="Ghai R."/>
            <person name="Kavagutti S V."/>
        </authorList>
    </citation>
    <scope>NUCLEOTIDE SEQUENCE</scope>
</reference>